<organism evidence="4 5">
    <name type="scientific">Chlamydomonas eustigma</name>
    <dbReference type="NCBI Taxonomy" id="1157962"/>
    <lineage>
        <taxon>Eukaryota</taxon>
        <taxon>Viridiplantae</taxon>
        <taxon>Chlorophyta</taxon>
        <taxon>core chlorophytes</taxon>
        <taxon>Chlorophyceae</taxon>
        <taxon>CS clade</taxon>
        <taxon>Chlamydomonadales</taxon>
        <taxon>Chlamydomonadaceae</taxon>
        <taxon>Chlamydomonas</taxon>
    </lineage>
</organism>
<keyword evidence="5" id="KW-1185">Reference proteome</keyword>
<dbReference type="EMBL" id="BEGY01000058">
    <property type="protein sequence ID" value="GAX80956.1"/>
    <property type="molecule type" value="Genomic_DNA"/>
</dbReference>
<evidence type="ECO:0000313" key="4">
    <source>
        <dbReference type="EMBL" id="GAX80956.1"/>
    </source>
</evidence>
<dbReference type="SUPFAM" id="SSF54518">
    <property type="entry name" value="Tubby C-terminal domain-like"/>
    <property type="match status" value="1"/>
</dbReference>
<dbReference type="STRING" id="1157962.A0A250XD23"/>
<dbReference type="InterPro" id="IPR025659">
    <property type="entry name" value="Tubby-like_C"/>
</dbReference>
<feature type="compositionally biased region" description="Polar residues" evidence="2">
    <location>
        <begin position="277"/>
        <end position="301"/>
    </location>
</feature>
<proteinExistence type="inferred from homology"/>
<reference evidence="4 5" key="1">
    <citation type="submission" date="2017-08" db="EMBL/GenBank/DDBJ databases">
        <title>Acidophilic green algal genome provides insights into adaptation to an acidic environment.</title>
        <authorList>
            <person name="Hirooka S."/>
            <person name="Hirose Y."/>
            <person name="Kanesaki Y."/>
            <person name="Higuchi S."/>
            <person name="Fujiwara T."/>
            <person name="Onuma R."/>
            <person name="Era A."/>
            <person name="Ohbayashi R."/>
            <person name="Uzuka A."/>
            <person name="Nozaki H."/>
            <person name="Yoshikawa H."/>
            <person name="Miyagishima S.Y."/>
        </authorList>
    </citation>
    <scope>NUCLEOTIDE SEQUENCE [LARGE SCALE GENOMIC DNA]</scope>
    <source>
        <strain evidence="4 5">NIES-2499</strain>
    </source>
</reference>
<feature type="region of interest" description="Disordered" evidence="2">
    <location>
        <begin position="277"/>
        <end position="309"/>
    </location>
</feature>
<evidence type="ECO:0000313" key="5">
    <source>
        <dbReference type="Proteomes" id="UP000232323"/>
    </source>
</evidence>
<dbReference type="InterPro" id="IPR000007">
    <property type="entry name" value="Tubby_C"/>
</dbReference>
<dbReference type="AlphaFoldDB" id="A0A250XD23"/>
<evidence type="ECO:0000256" key="2">
    <source>
        <dbReference type="SAM" id="MobiDB-lite"/>
    </source>
</evidence>
<protein>
    <recommendedName>
        <fullName evidence="3">Tubby C-terminal domain-containing protein</fullName>
    </recommendedName>
</protein>
<dbReference type="OrthoDB" id="8775810at2759"/>
<evidence type="ECO:0000259" key="3">
    <source>
        <dbReference type="Pfam" id="PF01167"/>
    </source>
</evidence>
<evidence type="ECO:0000256" key="1">
    <source>
        <dbReference type="ARBA" id="ARBA00007129"/>
    </source>
</evidence>
<dbReference type="Pfam" id="PF01167">
    <property type="entry name" value="Tub"/>
    <property type="match status" value="1"/>
</dbReference>
<dbReference type="PRINTS" id="PR01573">
    <property type="entry name" value="SUPERTUBBY"/>
</dbReference>
<dbReference type="PANTHER" id="PTHR16517:SF7">
    <property type="entry name" value="PROTEIN KING TUBBY"/>
    <property type="match status" value="1"/>
</dbReference>
<accession>A0A250XD23</accession>
<feature type="domain" description="Tubby C-terminal" evidence="3">
    <location>
        <begin position="85"/>
        <end position="407"/>
    </location>
</feature>
<dbReference type="PANTHER" id="PTHR16517">
    <property type="entry name" value="TUBBY-RELATED"/>
    <property type="match status" value="1"/>
</dbReference>
<gene>
    <name evidence="4" type="ORF">CEUSTIGMA_g8391.t1</name>
</gene>
<comment type="similarity">
    <text evidence="1">Belongs to the TUB family.</text>
</comment>
<dbReference type="Gene3D" id="3.20.90.10">
    <property type="entry name" value="Tubby Protein, Chain A"/>
    <property type="match status" value="1"/>
</dbReference>
<name>A0A250XD23_9CHLO</name>
<comment type="caution">
    <text evidence="4">The sequence shown here is derived from an EMBL/GenBank/DDBJ whole genome shotgun (WGS) entry which is preliminary data.</text>
</comment>
<sequence length="412" mass="45668">MVDQFLGASEAVTPWDQLPVHLLELILIEKVDNHDEKTLYGIVGTCKHWRALCMPHFFSQLWNPFKRNSTNTAKDMLVHPSQLFQRAPEDCAKLSCFITRKVPKANGGTLSSNSGTAYAMWLGSHPSAQNPKFLLSAQQMTVDPVINISLQRPHGDTANSRKASAACLGRICDVSVQDPDICAKLHHNLIHTEYVLQPCAQPWVMRALKGNLLSDPATLHDSGNPYKITPGCTASTASKAEGPALPLSLMTARYEFSWGRLLSLSPRRLDVELWPTSTSAADRQTATTSVPSSSPKATTDVPQVMGLGGDDSEKREILTKFQNRLPRWNPELGCWCLNFKNRVKLPSVKNFQLCESGDESRDQAELHNPDSAALLFGKVSEDVYVLDFDPRKMSCVQAFALALTSFERKYTI</sequence>
<dbReference type="Proteomes" id="UP000232323">
    <property type="component" value="Unassembled WGS sequence"/>
</dbReference>